<sequence>MTEIYIGTVYNLSATFQVKVPCAGTYTIAYEILNGWAYYSSYFNGWTTPLGYAGGGPGQRYYSGSDVVLTAGVHEVRIVGPEGRGDAKVFLVASSTRPA</sequence>
<dbReference type="Gene3D" id="2.60.120.260">
    <property type="entry name" value="Galactose-binding domain-like"/>
    <property type="match status" value="1"/>
</dbReference>
<dbReference type="EMBL" id="BOPF01000053">
    <property type="protein sequence ID" value="GIJ51713.1"/>
    <property type="molecule type" value="Genomic_DNA"/>
</dbReference>
<comment type="caution">
    <text evidence="1">The sequence shown here is derived from an EMBL/GenBank/DDBJ whole genome shotgun (WGS) entry which is preliminary data.</text>
</comment>
<dbReference type="Proteomes" id="UP000619260">
    <property type="component" value="Unassembled WGS sequence"/>
</dbReference>
<protein>
    <submittedName>
        <fullName evidence="1">Uncharacterized protein</fullName>
    </submittedName>
</protein>
<evidence type="ECO:0000313" key="1">
    <source>
        <dbReference type="EMBL" id="GIJ51713.1"/>
    </source>
</evidence>
<reference evidence="1" key="1">
    <citation type="submission" date="2021-01" db="EMBL/GenBank/DDBJ databases">
        <title>Whole genome shotgun sequence of Virgisporangium aliadipatigenens NBRC 105644.</title>
        <authorList>
            <person name="Komaki H."/>
            <person name="Tamura T."/>
        </authorList>
    </citation>
    <scope>NUCLEOTIDE SEQUENCE</scope>
    <source>
        <strain evidence="1">NBRC 105644</strain>
    </source>
</reference>
<organism evidence="1 2">
    <name type="scientific">Virgisporangium aliadipatigenens</name>
    <dbReference type="NCBI Taxonomy" id="741659"/>
    <lineage>
        <taxon>Bacteria</taxon>
        <taxon>Bacillati</taxon>
        <taxon>Actinomycetota</taxon>
        <taxon>Actinomycetes</taxon>
        <taxon>Micromonosporales</taxon>
        <taxon>Micromonosporaceae</taxon>
        <taxon>Virgisporangium</taxon>
    </lineage>
</organism>
<proteinExistence type="predicted"/>
<accession>A0A8J3YY55</accession>
<keyword evidence="2" id="KW-1185">Reference proteome</keyword>
<dbReference type="RefSeq" id="WP_203905106.1">
    <property type="nucleotide sequence ID" value="NZ_BOPF01000053.1"/>
</dbReference>
<dbReference type="AlphaFoldDB" id="A0A8J3YY55"/>
<evidence type="ECO:0000313" key="2">
    <source>
        <dbReference type="Proteomes" id="UP000619260"/>
    </source>
</evidence>
<name>A0A8J3YY55_9ACTN</name>
<gene>
    <name evidence="1" type="ORF">Val02_85990</name>
</gene>